<dbReference type="Proteomes" id="UP001149165">
    <property type="component" value="Unassembled WGS sequence"/>
</dbReference>
<feature type="region of interest" description="Disordered" evidence="1">
    <location>
        <begin position="102"/>
        <end position="125"/>
    </location>
</feature>
<keyword evidence="2" id="KW-0732">Signal</keyword>
<accession>A0A9W9GC24</accession>
<feature type="compositionally biased region" description="Low complexity" evidence="1">
    <location>
        <begin position="38"/>
        <end position="52"/>
    </location>
</feature>
<sequence>MRFFTILALGLAGAAAALPAGSGTVTPTPTSTAVASGTVAPSATASPALPSPKARIDPNAPAPVQHLQNTYYQDYHSWQRETGEQKDKLYKQCQKDLNNLGRAEATHAISPDATPTPSLPAKRTY</sequence>
<reference evidence="3" key="1">
    <citation type="submission" date="2022-11" db="EMBL/GenBank/DDBJ databases">
        <authorList>
            <person name="Petersen C."/>
        </authorList>
    </citation>
    <scope>NUCLEOTIDE SEQUENCE</scope>
    <source>
        <strain evidence="3">IBT 30069</strain>
    </source>
</reference>
<evidence type="ECO:0000313" key="4">
    <source>
        <dbReference type="Proteomes" id="UP001149165"/>
    </source>
</evidence>
<dbReference type="AlphaFoldDB" id="A0A9W9GC24"/>
<dbReference type="OrthoDB" id="10372984at2759"/>
<feature type="chain" id="PRO_5040789287" evidence="2">
    <location>
        <begin position="17"/>
        <end position="125"/>
    </location>
</feature>
<reference evidence="3" key="2">
    <citation type="journal article" date="2023" name="IMA Fungus">
        <title>Comparative genomic study of the Penicillium genus elucidates a diverse pangenome and 15 lateral gene transfer events.</title>
        <authorList>
            <person name="Petersen C."/>
            <person name="Sorensen T."/>
            <person name="Nielsen M.R."/>
            <person name="Sondergaard T.E."/>
            <person name="Sorensen J.L."/>
            <person name="Fitzpatrick D.A."/>
            <person name="Frisvad J.C."/>
            <person name="Nielsen K.L."/>
        </authorList>
    </citation>
    <scope>NUCLEOTIDE SEQUENCE</scope>
    <source>
        <strain evidence="3">IBT 30069</strain>
    </source>
</reference>
<keyword evidence="4" id="KW-1185">Reference proteome</keyword>
<name>A0A9W9GC24_9EURO</name>
<organism evidence="3 4">
    <name type="scientific">Penicillium angulare</name>
    <dbReference type="NCBI Taxonomy" id="116970"/>
    <lineage>
        <taxon>Eukaryota</taxon>
        <taxon>Fungi</taxon>
        <taxon>Dikarya</taxon>
        <taxon>Ascomycota</taxon>
        <taxon>Pezizomycotina</taxon>
        <taxon>Eurotiomycetes</taxon>
        <taxon>Eurotiomycetidae</taxon>
        <taxon>Eurotiales</taxon>
        <taxon>Aspergillaceae</taxon>
        <taxon>Penicillium</taxon>
    </lineage>
</organism>
<evidence type="ECO:0000313" key="3">
    <source>
        <dbReference type="EMBL" id="KAJ5115837.1"/>
    </source>
</evidence>
<gene>
    <name evidence="3" type="ORF">N7456_000185</name>
</gene>
<evidence type="ECO:0000256" key="1">
    <source>
        <dbReference type="SAM" id="MobiDB-lite"/>
    </source>
</evidence>
<comment type="caution">
    <text evidence="3">The sequence shown here is derived from an EMBL/GenBank/DDBJ whole genome shotgun (WGS) entry which is preliminary data.</text>
</comment>
<feature type="signal peptide" evidence="2">
    <location>
        <begin position="1"/>
        <end position="16"/>
    </location>
</feature>
<dbReference type="EMBL" id="JAPQKH010000001">
    <property type="protein sequence ID" value="KAJ5115837.1"/>
    <property type="molecule type" value="Genomic_DNA"/>
</dbReference>
<evidence type="ECO:0000256" key="2">
    <source>
        <dbReference type="SAM" id="SignalP"/>
    </source>
</evidence>
<feature type="region of interest" description="Disordered" evidence="1">
    <location>
        <begin position="38"/>
        <end position="63"/>
    </location>
</feature>
<proteinExistence type="predicted"/>
<protein>
    <submittedName>
        <fullName evidence="3">Uncharacterized protein</fullName>
    </submittedName>
</protein>